<dbReference type="InterPro" id="IPR018097">
    <property type="entry name" value="EGF_Ca-bd_CS"/>
</dbReference>
<feature type="region of interest" description="Disordered" evidence="12">
    <location>
        <begin position="753"/>
        <end position="774"/>
    </location>
</feature>
<keyword evidence="5 11" id="KW-0245">EGF-like domain</keyword>
<keyword evidence="8" id="KW-0106">Calcium</keyword>
<keyword evidence="10" id="KW-0325">Glycoprotein</keyword>
<dbReference type="PROSITE" id="PS00010">
    <property type="entry name" value="ASX_HYDROXYL"/>
    <property type="match status" value="4"/>
</dbReference>
<dbReference type="InterPro" id="IPR050751">
    <property type="entry name" value="ECM_structural_protein"/>
</dbReference>
<gene>
    <name evidence="15" type="ORF">Pmani_020604</name>
</gene>
<dbReference type="PANTHER" id="PTHR24034">
    <property type="entry name" value="EGF-LIKE DOMAIN-CONTAINING PROTEIN"/>
    <property type="match status" value="1"/>
</dbReference>
<keyword evidence="7" id="KW-0677">Repeat</keyword>
<dbReference type="InterPro" id="IPR055088">
    <property type="entry name" value="Fibulin_C"/>
</dbReference>
<dbReference type="PANTHER" id="PTHR24034:SF209">
    <property type="entry name" value="EGF-LIKE DOMAIN-CONTAINING PROTEIN"/>
    <property type="match status" value="1"/>
</dbReference>
<keyword evidence="3" id="KW-0964">Secreted</keyword>
<dbReference type="Pfam" id="PF14670">
    <property type="entry name" value="FXa_inhibition"/>
    <property type="match status" value="1"/>
</dbReference>
<dbReference type="EMBL" id="JAWZYT010001984">
    <property type="protein sequence ID" value="KAK4307647.1"/>
    <property type="molecule type" value="Genomic_DNA"/>
</dbReference>
<feature type="domain" description="EGF-like" evidence="14">
    <location>
        <begin position="1499"/>
        <end position="1538"/>
    </location>
</feature>
<reference evidence="15" key="1">
    <citation type="submission" date="2023-11" db="EMBL/GenBank/DDBJ databases">
        <title>Genome assemblies of two species of porcelain crab, Petrolisthes cinctipes and Petrolisthes manimaculis (Anomura: Porcellanidae).</title>
        <authorList>
            <person name="Angst P."/>
        </authorList>
    </citation>
    <scope>NUCLEOTIDE SEQUENCE</scope>
    <source>
        <strain evidence="15">PB745_02</strain>
        <tissue evidence="15">Gill</tissue>
    </source>
</reference>
<evidence type="ECO:0000256" key="7">
    <source>
        <dbReference type="ARBA" id="ARBA00022737"/>
    </source>
</evidence>
<dbReference type="CDD" id="cd00054">
    <property type="entry name" value="EGF_CA"/>
    <property type="match status" value="11"/>
</dbReference>
<evidence type="ECO:0000256" key="12">
    <source>
        <dbReference type="SAM" id="MobiDB-lite"/>
    </source>
</evidence>
<dbReference type="Gene3D" id="2.10.25.10">
    <property type="entry name" value="Laminin"/>
    <property type="match status" value="29"/>
</dbReference>
<comment type="caution">
    <text evidence="11">Lacks conserved residue(s) required for the propagation of feature annotation.</text>
</comment>
<dbReference type="Pfam" id="PF12662">
    <property type="entry name" value="cEGF"/>
    <property type="match status" value="3"/>
</dbReference>
<dbReference type="InterPro" id="IPR009030">
    <property type="entry name" value="Growth_fac_rcpt_cys_sf"/>
</dbReference>
<sequence length="1806" mass="196783">MAETPAKKRQLSALTPILLLLIPNAVGDLEPILGRCCAFGGNWAREDQPCASFPAPVIGVPSEHQSVCITAASICCIRYFRDEQCQKGRQAAQVGQDCMATTGEGGEYFKDCCEGCRLGLVSGSMGMGCSLQFMFGFPWDNMFLQCCNQAAQTTAVLTVPSLDISDETGGESGNLYPGVTSPAIIPGGEDLCARFPGKLCAHVCVPTPGSYQCHCRAGFTLSADGKTCLQDTATDRCRLNNPCAHKCRDTGISIECSCNLGYTLASNQRSCEDIDECSSGSQKCVAGEQVCYNQPGSYSCINADGSLSPPGSAASTQSGGYELTNEVDPSFITVGQGYPDLSGAHSRCPSGYNFNLESRTCDDVDECEVIPGLCGPGGVCKNTIGSYSCTHSPRVDCPSGYTFDLNLQSCLDIDECSDGSHNCVVLTHLCINILGGFICQQRGNPTDCIAGYKFSVQQQSCVDVDECEEGLDICDPEEESCRNIAGAYECDIKCDDGFQFSPILSNCVDVDECAENPCEVGWECHNTAGSYMCHQLPRAFCPAGFKPANNTGSGCEDVDECEEGLHSCQPEVEMCVNQIGKYKCQVMVQSSQYDILSQPPFQHQVQECPNGFGYDPSTSQCRDIDECSGGLHNCSPGEKCINTLGSFLCQPHHHCPPGFASNPITGICEDIDECAGGVTGAKCLPGQICHNTLGAFECRVECQDGFRYDPTDEAVCVDVDECKGYPCAANQRCTNTEGSYVCTTDITTTTTTPLPPTITTSTTTTTTTTTTRPPRACSPGFERNLNSLVCEDIDECSDQVCEAGQRCINTPGSYLCVWPPCDQGYTRHPENNQCQDVDECAKGLHRCRSGVERCINTPGGHVCQPRPCSPGYRRHPEHPSHCTDIDECELSPCSSGEECVNTEGSYICHPPESCQPGYRREQESQECQDIDDCVEEAPCGSDERCVNTQGSYRCRSLSCNPGYATDAWGHCQDIDECESGEHTCVAGEECFNTEGSYRCKPLPPCPQGFKKHPDTHRCVDRDECAEGSHDCKGGERCLNQYGRYVCRAPSPRACHVGYRYASINQRCIDVDECTEKIDSCDWSTQTCINSVGSYRCVDRLPICDFGYQYDEEKKSCVDVDECRESPEVCEDSEMCVNTLGSYKCRTHEDITSLTCQLGFTFNSTLRACIDIDECSDGTHDCSGLETCVNRHGDYTCEERPGGAKRGKCQEGFRYNRRRHTCVDINECKEGRDLCNRLVEECVNTHGDYWCAPLLGPPPITTTTTTTTTTIIPVHTTIAPLVESSNFTTPPMPSLPPRPVPPTPACPFGTLFNKVTAKCEDIDECASNPCGEGGYCENTEGSYTCQCLLGYNKEPGEDLCADVNECQLGSHSCLSNQRCDNTLGSYICIRIAGCGTGYTLNHNTGECDDVNECVVGGAASPCQSNERCINTLGSYVCHPLLNCGAGYKMNEVGTQCIDIDECLEGTHQCEGTQMCSNRQGGYICQCPRGYRLNNERQCQDINECESYYTSICANNAVCENTPGSYRCSCKEGFRETNNERSCADIDECTEVEGICHHNCINVWGSHQCTCRGGYTLAADNRTCEDVNECDEVRGRGRLCIGNCVNTPGSFTCSCPDGYTLAANGRTCKDINECEDGSVCRDSDEQCVNTRGGYKCNVITCPENYVQDTRHKNRCKKATSYCLAGDEACQLQPLSYSYNFLPLMSNLTLPALGQVDLFTMRGPLWASTTVQFSLELEEVTAPPGVEQTTRDFFYLKRTSFNQAVIALVKPILGPQDIQLALNMKLYQQGTYRGSSVAKLLIYVSQYDF</sequence>
<evidence type="ECO:0000256" key="13">
    <source>
        <dbReference type="SAM" id="SignalP"/>
    </source>
</evidence>
<feature type="domain" description="EGF-like" evidence="14">
    <location>
        <begin position="884"/>
        <end position="915"/>
    </location>
</feature>
<feature type="disulfide bond" evidence="11">
    <location>
        <begin position="237"/>
        <end position="247"/>
    </location>
</feature>
<dbReference type="PROSITE" id="PS50026">
    <property type="entry name" value="EGF_3"/>
    <property type="match status" value="7"/>
</dbReference>
<evidence type="ECO:0000256" key="4">
    <source>
        <dbReference type="ARBA" id="ARBA00022530"/>
    </source>
</evidence>
<evidence type="ECO:0000256" key="2">
    <source>
        <dbReference type="ARBA" id="ARBA00006127"/>
    </source>
</evidence>
<evidence type="ECO:0000256" key="1">
    <source>
        <dbReference type="ARBA" id="ARBA00004498"/>
    </source>
</evidence>
<evidence type="ECO:0000313" key="16">
    <source>
        <dbReference type="Proteomes" id="UP001292094"/>
    </source>
</evidence>
<feature type="signal peptide" evidence="13">
    <location>
        <begin position="1"/>
        <end position="27"/>
    </location>
</feature>
<dbReference type="PROSITE" id="PS01187">
    <property type="entry name" value="EGF_CA"/>
    <property type="match status" value="9"/>
</dbReference>
<dbReference type="Pfam" id="PF22914">
    <property type="entry name" value="Fibulin_C"/>
    <property type="match status" value="1"/>
</dbReference>
<keyword evidence="9 11" id="KW-1015">Disulfide bond</keyword>
<accession>A0AAE1PI75</accession>
<organism evidence="15 16">
    <name type="scientific">Petrolisthes manimaculis</name>
    <dbReference type="NCBI Taxonomy" id="1843537"/>
    <lineage>
        <taxon>Eukaryota</taxon>
        <taxon>Metazoa</taxon>
        <taxon>Ecdysozoa</taxon>
        <taxon>Arthropoda</taxon>
        <taxon>Crustacea</taxon>
        <taxon>Multicrustacea</taxon>
        <taxon>Malacostraca</taxon>
        <taxon>Eumalacostraca</taxon>
        <taxon>Eucarida</taxon>
        <taxon>Decapoda</taxon>
        <taxon>Pleocyemata</taxon>
        <taxon>Anomura</taxon>
        <taxon>Galatheoidea</taxon>
        <taxon>Porcellanidae</taxon>
        <taxon>Petrolisthes</taxon>
    </lineage>
</organism>
<evidence type="ECO:0000256" key="3">
    <source>
        <dbReference type="ARBA" id="ARBA00022525"/>
    </source>
</evidence>
<dbReference type="PROSITE" id="PS01186">
    <property type="entry name" value="EGF_2"/>
    <property type="match status" value="6"/>
</dbReference>
<evidence type="ECO:0000256" key="8">
    <source>
        <dbReference type="ARBA" id="ARBA00022837"/>
    </source>
</evidence>
<protein>
    <recommendedName>
        <fullName evidence="14">EGF-like domain-containing protein</fullName>
    </recommendedName>
</protein>
<evidence type="ECO:0000313" key="15">
    <source>
        <dbReference type="EMBL" id="KAK4307647.1"/>
    </source>
</evidence>
<feature type="domain" description="EGF-like" evidence="14">
    <location>
        <begin position="1543"/>
        <end position="1583"/>
    </location>
</feature>
<evidence type="ECO:0000256" key="5">
    <source>
        <dbReference type="ARBA" id="ARBA00022536"/>
    </source>
</evidence>
<dbReference type="SMART" id="SM00179">
    <property type="entry name" value="EGF_CA"/>
    <property type="match status" value="28"/>
</dbReference>
<dbReference type="FunFam" id="2.10.25.10:FF:000038">
    <property type="entry name" value="Fibrillin 2"/>
    <property type="match status" value="3"/>
</dbReference>
<feature type="domain" description="EGF-like" evidence="14">
    <location>
        <begin position="1320"/>
        <end position="1360"/>
    </location>
</feature>
<evidence type="ECO:0000256" key="11">
    <source>
        <dbReference type="PROSITE-ProRule" id="PRU00076"/>
    </source>
</evidence>
<dbReference type="InterPro" id="IPR001881">
    <property type="entry name" value="EGF-like_Ca-bd_dom"/>
</dbReference>
<dbReference type="InterPro" id="IPR049883">
    <property type="entry name" value="NOTCH1_EGF-like"/>
</dbReference>
<feature type="domain" description="EGF-like" evidence="14">
    <location>
        <begin position="1584"/>
        <end position="1627"/>
    </location>
</feature>
<dbReference type="SUPFAM" id="SSF57184">
    <property type="entry name" value="Growth factor receptor domain"/>
    <property type="match status" value="9"/>
</dbReference>
<dbReference type="FunFam" id="2.10.25.10:FF:000005">
    <property type="entry name" value="Fibrillin 2"/>
    <property type="match status" value="5"/>
</dbReference>
<dbReference type="SUPFAM" id="SSF57196">
    <property type="entry name" value="EGF/Laminin"/>
    <property type="match status" value="1"/>
</dbReference>
<name>A0AAE1PI75_9EUCA</name>
<dbReference type="Pfam" id="PF07645">
    <property type="entry name" value="EGF_CA"/>
    <property type="match status" value="23"/>
</dbReference>
<evidence type="ECO:0000256" key="6">
    <source>
        <dbReference type="ARBA" id="ARBA00022729"/>
    </source>
</evidence>
<dbReference type="GO" id="GO:0005509">
    <property type="term" value="F:calcium ion binding"/>
    <property type="evidence" value="ECO:0007669"/>
    <property type="project" value="InterPro"/>
</dbReference>
<comment type="caution">
    <text evidence="15">The sequence shown here is derived from an EMBL/GenBank/DDBJ whole genome shotgun (WGS) entry which is preliminary data.</text>
</comment>
<dbReference type="SMART" id="SM00181">
    <property type="entry name" value="EGF"/>
    <property type="match status" value="22"/>
</dbReference>
<keyword evidence="4" id="KW-0272">Extracellular matrix</keyword>
<comment type="similarity">
    <text evidence="2">Belongs to the fibulin family.</text>
</comment>
<dbReference type="Proteomes" id="UP001292094">
    <property type="component" value="Unassembled WGS sequence"/>
</dbReference>
<feature type="domain" description="EGF-like" evidence="14">
    <location>
        <begin position="233"/>
        <end position="272"/>
    </location>
</feature>
<dbReference type="InterPro" id="IPR000152">
    <property type="entry name" value="EGF-type_Asp/Asn_hydroxyl_site"/>
</dbReference>
<keyword evidence="6 13" id="KW-0732">Signal</keyword>
<proteinExistence type="inferred from homology"/>
<evidence type="ECO:0000259" key="14">
    <source>
        <dbReference type="PROSITE" id="PS50026"/>
    </source>
</evidence>
<feature type="domain" description="EGF-like" evidence="14">
    <location>
        <begin position="1457"/>
        <end position="1498"/>
    </location>
</feature>
<dbReference type="FunFam" id="2.10.25.10:FF:000014">
    <property type="entry name" value="Latent-transforming growth factor beta-binding protein 3"/>
    <property type="match status" value="1"/>
</dbReference>
<dbReference type="FunFam" id="2.10.25.10:FF:000240">
    <property type="entry name" value="Vitamin K-dependent protein S"/>
    <property type="match status" value="2"/>
</dbReference>
<comment type="subcellular location">
    <subcellularLocation>
        <location evidence="1">Secreted</location>
        <location evidence="1">Extracellular space</location>
        <location evidence="1">Extracellular matrix</location>
    </subcellularLocation>
</comment>
<dbReference type="InterPro" id="IPR026823">
    <property type="entry name" value="cEGF"/>
</dbReference>
<evidence type="ECO:0000256" key="10">
    <source>
        <dbReference type="ARBA" id="ARBA00023180"/>
    </source>
</evidence>
<evidence type="ECO:0000256" key="9">
    <source>
        <dbReference type="ARBA" id="ARBA00023157"/>
    </source>
</evidence>
<feature type="chain" id="PRO_5042294688" description="EGF-like domain-containing protein" evidence="13">
    <location>
        <begin position="28"/>
        <end position="1806"/>
    </location>
</feature>
<dbReference type="InterPro" id="IPR000742">
    <property type="entry name" value="EGF"/>
</dbReference>
<keyword evidence="16" id="KW-1185">Reference proteome</keyword>